<protein>
    <submittedName>
        <fullName evidence="3">Uncharacterized protein</fullName>
    </submittedName>
</protein>
<keyword evidence="1" id="KW-0812">Transmembrane</keyword>
<dbReference type="AlphaFoldDB" id="A0A7J7DAC7"/>
<reference evidence="3 4" key="1">
    <citation type="journal article" date="2020" name="Nat. Commun.">
        <title>Genome of Tripterygium wilfordii and identification of cytochrome P450 involved in triptolide biosynthesis.</title>
        <authorList>
            <person name="Tu L."/>
            <person name="Su P."/>
            <person name="Zhang Z."/>
            <person name="Gao L."/>
            <person name="Wang J."/>
            <person name="Hu T."/>
            <person name="Zhou J."/>
            <person name="Zhang Y."/>
            <person name="Zhao Y."/>
            <person name="Liu Y."/>
            <person name="Song Y."/>
            <person name="Tong Y."/>
            <person name="Lu Y."/>
            <person name="Yang J."/>
            <person name="Xu C."/>
            <person name="Jia M."/>
            <person name="Peters R.J."/>
            <person name="Huang L."/>
            <person name="Gao W."/>
        </authorList>
    </citation>
    <scope>NUCLEOTIDE SEQUENCE [LARGE SCALE GENOMIC DNA]</scope>
    <source>
        <strain evidence="4">cv. XIE 37</strain>
        <tissue evidence="3">Leaf</tissue>
    </source>
</reference>
<keyword evidence="2" id="KW-0732">Signal</keyword>
<feature type="transmembrane region" description="Helical" evidence="1">
    <location>
        <begin position="42"/>
        <end position="62"/>
    </location>
</feature>
<evidence type="ECO:0000256" key="1">
    <source>
        <dbReference type="SAM" id="Phobius"/>
    </source>
</evidence>
<keyword evidence="1" id="KW-0472">Membrane</keyword>
<evidence type="ECO:0000313" key="4">
    <source>
        <dbReference type="Proteomes" id="UP000593562"/>
    </source>
</evidence>
<evidence type="ECO:0000313" key="3">
    <source>
        <dbReference type="EMBL" id="KAF5743208.1"/>
    </source>
</evidence>
<accession>A0A7J7DAC7</accession>
<proteinExistence type="predicted"/>
<dbReference type="EMBL" id="JAAARO010000009">
    <property type="protein sequence ID" value="KAF5743208.1"/>
    <property type="molecule type" value="Genomic_DNA"/>
</dbReference>
<keyword evidence="4" id="KW-1185">Reference proteome</keyword>
<gene>
    <name evidence="3" type="ORF">HS088_TW09G01273</name>
</gene>
<feature type="signal peptide" evidence="2">
    <location>
        <begin position="1"/>
        <end position="24"/>
    </location>
</feature>
<evidence type="ECO:0000256" key="2">
    <source>
        <dbReference type="SAM" id="SignalP"/>
    </source>
</evidence>
<comment type="caution">
    <text evidence="3">The sequence shown here is derived from an EMBL/GenBank/DDBJ whole genome shotgun (WGS) entry which is preliminary data.</text>
</comment>
<dbReference type="InParanoid" id="A0A7J7DAC7"/>
<keyword evidence="1" id="KW-1133">Transmembrane helix</keyword>
<feature type="chain" id="PRO_5029764884" evidence="2">
    <location>
        <begin position="25"/>
        <end position="88"/>
    </location>
</feature>
<organism evidence="3 4">
    <name type="scientific">Tripterygium wilfordii</name>
    <name type="common">Thunder God vine</name>
    <dbReference type="NCBI Taxonomy" id="458696"/>
    <lineage>
        <taxon>Eukaryota</taxon>
        <taxon>Viridiplantae</taxon>
        <taxon>Streptophyta</taxon>
        <taxon>Embryophyta</taxon>
        <taxon>Tracheophyta</taxon>
        <taxon>Spermatophyta</taxon>
        <taxon>Magnoliopsida</taxon>
        <taxon>eudicotyledons</taxon>
        <taxon>Gunneridae</taxon>
        <taxon>Pentapetalae</taxon>
        <taxon>rosids</taxon>
        <taxon>fabids</taxon>
        <taxon>Celastrales</taxon>
        <taxon>Celastraceae</taxon>
        <taxon>Tripterygium</taxon>
    </lineage>
</organism>
<name>A0A7J7DAC7_TRIWF</name>
<dbReference type="Proteomes" id="UP000593562">
    <property type="component" value="Unassembled WGS sequence"/>
</dbReference>
<sequence>MALSKASILALVALLIAFIGAAAAQAVDAPAPSPTSGAGSISLFFGSSGLVALMALVFGAGFSNEIHDSAVVDLILYGISAPEKHILH</sequence>